<dbReference type="GeneID" id="5546072"/>
<feature type="domain" description="RRM Nup35-type" evidence="10">
    <location>
        <begin position="268"/>
        <end position="379"/>
    </location>
</feature>
<evidence type="ECO:0000256" key="1">
    <source>
        <dbReference type="ARBA" id="ARBA00004567"/>
    </source>
</evidence>
<dbReference type="InterPro" id="IPR035979">
    <property type="entry name" value="RBD_domain_sf"/>
</dbReference>
<dbReference type="InterPro" id="IPR007846">
    <property type="entry name" value="RRM_NUP35_dom"/>
</dbReference>
<feature type="compositionally biased region" description="Low complexity" evidence="9">
    <location>
        <begin position="64"/>
        <end position="76"/>
    </location>
</feature>
<evidence type="ECO:0000256" key="7">
    <source>
        <dbReference type="ARBA" id="ARBA00023242"/>
    </source>
</evidence>
<dbReference type="Gene3D" id="3.30.70.330">
    <property type="match status" value="1"/>
</dbReference>
<dbReference type="Proteomes" id="UP000000267">
    <property type="component" value="Unassembled WGS sequence"/>
</dbReference>
<accession>A7TIM5</accession>
<dbReference type="GO" id="GO:0044615">
    <property type="term" value="C:nuclear pore nuclear basket"/>
    <property type="evidence" value="ECO:0007669"/>
    <property type="project" value="TreeGrafter"/>
</dbReference>
<gene>
    <name evidence="11" type="ORF">Kpol_1043p7</name>
</gene>
<keyword evidence="4" id="KW-0653">Protein transport</keyword>
<dbReference type="HOGENOM" id="CLU_024892_0_0_1"/>
<dbReference type="OMA" id="WIKLTYD"/>
<reference evidence="11 12" key="1">
    <citation type="journal article" date="2007" name="Proc. Natl. Acad. Sci. U.S.A.">
        <title>Independent sorting-out of thousands of duplicated gene pairs in two yeast species descended from a whole-genome duplication.</title>
        <authorList>
            <person name="Scannell D.R."/>
            <person name="Frank A.C."/>
            <person name="Conant G.C."/>
            <person name="Byrne K.P."/>
            <person name="Woolfit M."/>
            <person name="Wolfe K.H."/>
        </authorList>
    </citation>
    <scope>NUCLEOTIDE SEQUENCE [LARGE SCALE GENOMIC DNA]</scope>
    <source>
        <strain evidence="12">ATCC 22028 / DSM 70294 / BCRC 21397 / CBS 2163 / NBRC 10782 / NRRL Y-8283 / UCD 57-17</strain>
    </source>
</reference>
<evidence type="ECO:0000256" key="5">
    <source>
        <dbReference type="ARBA" id="ARBA00023010"/>
    </source>
</evidence>
<dbReference type="SUPFAM" id="SSF54928">
    <property type="entry name" value="RNA-binding domain, RBD"/>
    <property type="match status" value="1"/>
</dbReference>
<feature type="compositionally biased region" description="Polar residues" evidence="9">
    <location>
        <begin position="1"/>
        <end position="21"/>
    </location>
</feature>
<dbReference type="GO" id="GO:0044613">
    <property type="term" value="C:nuclear pore central transport channel"/>
    <property type="evidence" value="ECO:0007669"/>
    <property type="project" value="EnsemblFungi"/>
</dbReference>
<name>A7TIM5_VANPO</name>
<protein>
    <recommendedName>
        <fullName evidence="10">RRM Nup35-type domain-containing protein</fullName>
    </recommendedName>
</protein>
<dbReference type="GO" id="GO:0003697">
    <property type="term" value="F:single-stranded DNA binding"/>
    <property type="evidence" value="ECO:0007669"/>
    <property type="project" value="EnsemblFungi"/>
</dbReference>
<sequence>MFGASGQSGNSRFANVSVNMAQQMPNQNSQSGGGQQQVYQQIPTQPQQQYLSLHNSGSNSVFGSDQSQYQQNSQQQEPVWFNNPKKRSIPQTIVRRPTKQTGTTGGSMATSGASTTSLSSGSTNINANSGFENLTFGSKKSAMMFNSQNNQGSGLQHGGDNNLLVDSNEAPPTVSLYDWKREDDLGTMSSLPSNWDGSQSTNTLGESLISSARPESLNESSALSLGTSKLDTSANAFDKNNEKNLFSNQASSKFEKSNKVTGSPSSPTNSEGAVIVFGYPESVSNSIITHFSKFGNILEDFQVLRSASGINVSTLRLCGQKLDQNVSNERKYPIFTGDGWVKLTYDSSASALRALQENGTILGGSLIGCIPYSKEAVEQLASCKIEKIDDIGLFNHRITEALSTNNEIITPGESHVTEPATVSMLSLGSTKKPEMQTPLMGTTQDTLTPNISNQLKSPLSTRRLDIKDGKSLFVHNANSDNHNFLRSLENKMRHQEELNVQQKQQQTASLLHKVNDWLFGWNDL</sequence>
<feature type="region of interest" description="Disordered" evidence="9">
    <location>
        <begin position="1"/>
        <end position="126"/>
    </location>
</feature>
<keyword evidence="2 8" id="KW-0813">Transport</keyword>
<feature type="compositionally biased region" description="Low complexity" evidence="9">
    <location>
        <begin position="22"/>
        <end position="49"/>
    </location>
</feature>
<keyword evidence="5" id="KW-0811">Translocation</keyword>
<dbReference type="InParanoid" id="A7TIM5"/>
<dbReference type="GO" id="GO:0017056">
    <property type="term" value="F:structural constituent of nuclear pore"/>
    <property type="evidence" value="ECO:0007669"/>
    <property type="project" value="EnsemblFungi"/>
</dbReference>
<evidence type="ECO:0000256" key="6">
    <source>
        <dbReference type="ARBA" id="ARBA00023132"/>
    </source>
</evidence>
<evidence type="ECO:0000256" key="2">
    <source>
        <dbReference type="ARBA" id="ARBA00022448"/>
    </source>
</evidence>
<dbReference type="PROSITE" id="PS51472">
    <property type="entry name" value="RRM_NUP35"/>
    <property type="match status" value="1"/>
</dbReference>
<dbReference type="CDD" id="cd12721">
    <property type="entry name" value="RRM_Nup53p_fungi"/>
    <property type="match status" value="1"/>
</dbReference>
<dbReference type="GO" id="GO:0006999">
    <property type="term" value="P:nuclear pore organization"/>
    <property type="evidence" value="ECO:0007669"/>
    <property type="project" value="EnsemblFungi"/>
</dbReference>
<comment type="subcellular location">
    <subcellularLocation>
        <location evidence="1">Nucleus</location>
        <location evidence="1">Nuclear pore complex</location>
    </subcellularLocation>
</comment>
<dbReference type="GO" id="GO:0005543">
    <property type="term" value="F:phospholipid binding"/>
    <property type="evidence" value="ECO:0007669"/>
    <property type="project" value="EnsemblFungi"/>
</dbReference>
<dbReference type="eggNOG" id="ENOG502QWFW">
    <property type="taxonomic scope" value="Eukaryota"/>
</dbReference>
<evidence type="ECO:0000259" key="10">
    <source>
        <dbReference type="PROSITE" id="PS51472"/>
    </source>
</evidence>
<dbReference type="OrthoDB" id="1733656at2759"/>
<feature type="region of interest" description="Disordered" evidence="9">
    <location>
        <begin position="248"/>
        <end position="269"/>
    </location>
</feature>
<dbReference type="STRING" id="436907.A7TIM5"/>
<dbReference type="RefSeq" id="XP_001645675.1">
    <property type="nucleotide sequence ID" value="XM_001645625.1"/>
</dbReference>
<keyword evidence="7 8" id="KW-0539">Nucleus</keyword>
<feature type="compositionally biased region" description="Low complexity" evidence="9">
    <location>
        <begin position="106"/>
        <end position="123"/>
    </location>
</feature>
<dbReference type="GO" id="GO:0031990">
    <property type="term" value="P:mRNA export from nucleus in response to heat stress"/>
    <property type="evidence" value="ECO:0007669"/>
    <property type="project" value="EnsemblFungi"/>
</dbReference>
<evidence type="ECO:0000256" key="9">
    <source>
        <dbReference type="SAM" id="MobiDB-lite"/>
    </source>
</evidence>
<dbReference type="AlphaFoldDB" id="A7TIM5"/>
<evidence type="ECO:0000313" key="11">
    <source>
        <dbReference type="EMBL" id="EDO17817.1"/>
    </source>
</evidence>
<dbReference type="KEGG" id="vpo:Kpol_1043p7"/>
<evidence type="ECO:0000313" key="12">
    <source>
        <dbReference type="Proteomes" id="UP000000267"/>
    </source>
</evidence>
<proteinExistence type="predicted"/>
<dbReference type="Pfam" id="PF05172">
    <property type="entry name" value="RRM_Nup35"/>
    <property type="match status" value="1"/>
</dbReference>
<organism evidence="12">
    <name type="scientific">Vanderwaltozyma polyspora (strain ATCC 22028 / DSM 70294 / BCRC 21397 / CBS 2163 / NBRC 10782 / NRRL Y-8283 / UCD 57-17)</name>
    <name type="common">Kluyveromyces polysporus</name>
    <dbReference type="NCBI Taxonomy" id="436907"/>
    <lineage>
        <taxon>Eukaryota</taxon>
        <taxon>Fungi</taxon>
        <taxon>Dikarya</taxon>
        <taxon>Ascomycota</taxon>
        <taxon>Saccharomycotina</taxon>
        <taxon>Saccharomycetes</taxon>
        <taxon>Saccharomycetales</taxon>
        <taxon>Saccharomycetaceae</taxon>
        <taxon>Vanderwaltozyma</taxon>
    </lineage>
</organism>
<keyword evidence="12" id="KW-1185">Reference proteome</keyword>
<feature type="compositionally biased region" description="Polar residues" evidence="9">
    <location>
        <begin position="259"/>
        <end position="269"/>
    </location>
</feature>
<dbReference type="PANTHER" id="PTHR21527:SF6">
    <property type="entry name" value="NUCLEOPORIN NUP35"/>
    <property type="match status" value="1"/>
</dbReference>
<keyword evidence="3 8" id="KW-0509">mRNA transport</keyword>
<dbReference type="PhylomeDB" id="A7TIM5"/>
<evidence type="ECO:0000256" key="8">
    <source>
        <dbReference type="PROSITE-ProRule" id="PRU00804"/>
    </source>
</evidence>
<keyword evidence="6 8" id="KW-0906">Nuclear pore complex</keyword>
<evidence type="ECO:0000256" key="4">
    <source>
        <dbReference type="ARBA" id="ARBA00022927"/>
    </source>
</evidence>
<dbReference type="FunCoup" id="A7TIM5">
    <property type="interactions" value="128"/>
</dbReference>
<dbReference type="PANTHER" id="PTHR21527">
    <property type="entry name" value="NUCLEOPORIN NUP35"/>
    <property type="match status" value="1"/>
</dbReference>
<dbReference type="EMBL" id="DS480397">
    <property type="protein sequence ID" value="EDO17817.1"/>
    <property type="molecule type" value="Genomic_DNA"/>
</dbReference>
<feature type="compositionally biased region" description="Polar residues" evidence="9">
    <location>
        <begin position="50"/>
        <end position="63"/>
    </location>
</feature>
<dbReference type="GO" id="GO:0006607">
    <property type="term" value="P:NLS-bearing protein import into nucleus"/>
    <property type="evidence" value="ECO:0007669"/>
    <property type="project" value="TreeGrafter"/>
</dbReference>
<dbReference type="InterPro" id="IPR012677">
    <property type="entry name" value="Nucleotide-bd_a/b_plait_sf"/>
</dbReference>
<evidence type="ECO:0000256" key="3">
    <source>
        <dbReference type="ARBA" id="ARBA00022816"/>
    </source>
</evidence>